<name>A0A4Y5JTL0_9CAUD</name>
<keyword evidence="8" id="KW-1185">Reference proteome</keyword>
<comment type="pathway">
    <text evidence="1">Cofactor biosynthesis; tetrahydrofolate biosynthesis; 5,6,7,8-tetrahydrofolate from 7,8-dihydrofolate: step 1/1.</text>
</comment>
<protein>
    <recommendedName>
        <fullName evidence="2">dihydrofolate reductase</fullName>
        <ecNumber evidence="2">1.5.1.3</ecNumber>
    </recommendedName>
</protein>
<feature type="domain" description="DHFR" evidence="6">
    <location>
        <begin position="1"/>
        <end position="156"/>
    </location>
</feature>
<dbReference type="PROSITE" id="PS51330">
    <property type="entry name" value="DHFR_2"/>
    <property type="match status" value="1"/>
</dbReference>
<evidence type="ECO:0000259" key="6">
    <source>
        <dbReference type="PROSITE" id="PS51330"/>
    </source>
</evidence>
<dbReference type="InterPro" id="IPR024072">
    <property type="entry name" value="DHFR-like_dom_sf"/>
</dbReference>
<sequence length="156" mass="17430">MIEIIAAIGPKLEIGLNGRLPWNYISEDMAHFKKHTIGKCVIMGKTTFESLNKIPLSGRTNIVMSTNEIYTGVCNVRSVKDALDTAMIKDKGIAVIGGASVYKQFEGIATKLVITHIPDKYILSADTYFPIDLNNWNVFNEYNITSDIIVKEYVKK</sequence>
<evidence type="ECO:0000256" key="3">
    <source>
        <dbReference type="ARBA" id="ARBA00022563"/>
    </source>
</evidence>
<reference evidence="8" key="1">
    <citation type="journal article" date="2020" name="bioRxiv">
        <title>Integrative omics analysis of Pseudomonas aeruginosa virus PA5oct highlights the molecular complexity of jumbo phages.</title>
        <authorList>
            <person name="Lood C."/>
            <person name="Danis-Wlodarczyk K."/>
            <person name="Blasdel B.G."/>
            <person name="Jang H.B."/>
            <person name="Vandenheuvel D."/>
            <person name="Briers Y."/>
            <person name="Noben J.-P."/>
            <person name="van Noort V."/>
            <person name="Drulis-Kawa Z."/>
            <person name="Lavigne R."/>
        </authorList>
    </citation>
    <scope>NUCLEOTIDE SEQUENCE [LARGE SCALE GENOMIC DNA]</scope>
</reference>
<dbReference type="GO" id="GO:0004146">
    <property type="term" value="F:dihydrofolate reductase activity"/>
    <property type="evidence" value="ECO:0007669"/>
    <property type="project" value="UniProtKB-EC"/>
</dbReference>
<gene>
    <name evidence="7" type="ORF">EST35_0176</name>
</gene>
<evidence type="ECO:0000256" key="1">
    <source>
        <dbReference type="ARBA" id="ARBA00004903"/>
    </source>
</evidence>
<evidence type="ECO:0000313" key="7">
    <source>
        <dbReference type="EMBL" id="QCG76057.1"/>
    </source>
</evidence>
<dbReference type="Gene3D" id="3.40.430.10">
    <property type="entry name" value="Dihydrofolate Reductase, subunit A"/>
    <property type="match status" value="1"/>
</dbReference>
<keyword evidence="3" id="KW-0554">One-carbon metabolism</keyword>
<dbReference type="GO" id="GO:0046654">
    <property type="term" value="P:tetrahydrofolate biosynthetic process"/>
    <property type="evidence" value="ECO:0007669"/>
    <property type="project" value="InterPro"/>
</dbReference>
<keyword evidence="5 7" id="KW-0560">Oxidoreductase</keyword>
<evidence type="ECO:0000256" key="5">
    <source>
        <dbReference type="ARBA" id="ARBA00023002"/>
    </source>
</evidence>
<keyword evidence="4" id="KW-0521">NADP</keyword>
<dbReference type="InterPro" id="IPR001796">
    <property type="entry name" value="DHFR_dom"/>
</dbReference>
<dbReference type="Proteomes" id="UP000316733">
    <property type="component" value="Segment"/>
</dbReference>
<dbReference type="InterPro" id="IPR012259">
    <property type="entry name" value="DHFR"/>
</dbReference>
<accession>A0A4Y5JTL0</accession>
<dbReference type="PANTHER" id="PTHR48069">
    <property type="entry name" value="DIHYDROFOLATE REDUCTASE"/>
    <property type="match status" value="1"/>
</dbReference>
<proteinExistence type="predicted"/>
<dbReference type="PANTHER" id="PTHR48069:SF3">
    <property type="entry name" value="DIHYDROFOLATE REDUCTASE"/>
    <property type="match status" value="1"/>
</dbReference>
<dbReference type="EC" id="1.5.1.3" evidence="2"/>
<dbReference type="GO" id="GO:0046452">
    <property type="term" value="P:dihydrofolate metabolic process"/>
    <property type="evidence" value="ECO:0007669"/>
    <property type="project" value="TreeGrafter"/>
</dbReference>
<dbReference type="CDD" id="cd00209">
    <property type="entry name" value="DHFR"/>
    <property type="match status" value="1"/>
</dbReference>
<evidence type="ECO:0000256" key="4">
    <source>
        <dbReference type="ARBA" id="ARBA00022857"/>
    </source>
</evidence>
<evidence type="ECO:0000256" key="2">
    <source>
        <dbReference type="ARBA" id="ARBA00012856"/>
    </source>
</evidence>
<dbReference type="Pfam" id="PF00186">
    <property type="entry name" value="DHFR_1"/>
    <property type="match status" value="1"/>
</dbReference>
<organism evidence="7 8">
    <name type="scientific">Pseudomonas phage vB_PaeM_PA5oct</name>
    <dbReference type="NCBI Taxonomy" id="2163605"/>
    <lineage>
        <taxon>Viruses</taxon>
        <taxon>Duplodnaviria</taxon>
        <taxon>Heunggongvirae</taxon>
        <taxon>Uroviricota</taxon>
        <taxon>Caudoviricetes</taxon>
        <taxon>Arenbergviridae</taxon>
        <taxon>Wroclawvirus</taxon>
        <taxon>Wroclawvirus PA5oct</taxon>
    </lineage>
</organism>
<evidence type="ECO:0000313" key="8">
    <source>
        <dbReference type="Proteomes" id="UP000316733"/>
    </source>
</evidence>
<dbReference type="PRINTS" id="PR00070">
    <property type="entry name" value="DHFR"/>
</dbReference>
<dbReference type="GO" id="GO:0050661">
    <property type="term" value="F:NADP binding"/>
    <property type="evidence" value="ECO:0007669"/>
    <property type="project" value="InterPro"/>
</dbReference>
<dbReference type="SUPFAM" id="SSF53597">
    <property type="entry name" value="Dihydrofolate reductase-like"/>
    <property type="match status" value="1"/>
</dbReference>
<dbReference type="GO" id="GO:0046655">
    <property type="term" value="P:folic acid metabolic process"/>
    <property type="evidence" value="ECO:0007669"/>
    <property type="project" value="TreeGrafter"/>
</dbReference>
<dbReference type="EMBL" id="MK797984">
    <property type="protein sequence ID" value="QCG76057.1"/>
    <property type="molecule type" value="Genomic_DNA"/>
</dbReference>
<dbReference type="GO" id="GO:0006730">
    <property type="term" value="P:one-carbon metabolic process"/>
    <property type="evidence" value="ECO:0007669"/>
    <property type="project" value="UniProtKB-KW"/>
</dbReference>